<sequence>MSSVRTLLCSARVRALLSLGMVLGLGAVGTLAAWSAAPVTTSGVFTTGVIDIQLNGNQGATSTTPYVFSPTNSVVPGASVAVVLPVQNKGTVPFTYTTSVIGENTAGKAYQLTALYGGSTADGKSCTGGSATTPTTVALTTSVSIGGSRGLAVGSASDNICLQFALPITTTGVATGDVGNVLFTFLATST</sequence>
<gene>
    <name evidence="1" type="ORF">GCM10007304_10150</name>
</gene>
<evidence type="ECO:0000313" key="2">
    <source>
        <dbReference type="Proteomes" id="UP000654257"/>
    </source>
</evidence>
<dbReference type="AlphaFoldDB" id="A0A917CVJ2"/>
<proteinExistence type="predicted"/>
<protein>
    <submittedName>
        <fullName evidence="1">Uncharacterized protein</fullName>
    </submittedName>
</protein>
<reference evidence="1" key="1">
    <citation type="journal article" date="2014" name="Int. J. Syst. Evol. Microbiol.">
        <title>Complete genome sequence of Corynebacterium casei LMG S-19264T (=DSM 44701T), isolated from a smear-ripened cheese.</title>
        <authorList>
            <consortium name="US DOE Joint Genome Institute (JGI-PGF)"/>
            <person name="Walter F."/>
            <person name="Albersmeier A."/>
            <person name="Kalinowski J."/>
            <person name="Ruckert C."/>
        </authorList>
    </citation>
    <scope>NUCLEOTIDE SEQUENCE</scope>
    <source>
        <strain evidence="1">CCM 7905</strain>
    </source>
</reference>
<dbReference type="RefSeq" id="WP_188543559.1">
    <property type="nucleotide sequence ID" value="NZ_BMCU01000001.1"/>
</dbReference>
<evidence type="ECO:0000313" key="1">
    <source>
        <dbReference type="EMBL" id="GGF98142.1"/>
    </source>
</evidence>
<dbReference type="NCBIfam" id="TIGR04088">
    <property type="entry name" value="cognate_SipW"/>
    <property type="match status" value="1"/>
</dbReference>
<comment type="caution">
    <text evidence="1">The sequence shown here is derived from an EMBL/GenBank/DDBJ whole genome shotgun (WGS) entry which is preliminary data.</text>
</comment>
<dbReference type="InterPro" id="IPR023833">
    <property type="entry name" value="Signal_pept_SipW-depend-type"/>
</dbReference>
<accession>A0A917CVJ2</accession>
<reference evidence="1" key="2">
    <citation type="submission" date="2020-09" db="EMBL/GenBank/DDBJ databases">
        <authorList>
            <person name="Sun Q."/>
            <person name="Sedlacek I."/>
        </authorList>
    </citation>
    <scope>NUCLEOTIDE SEQUENCE</scope>
    <source>
        <strain evidence="1">CCM 7905</strain>
    </source>
</reference>
<keyword evidence="2" id="KW-1185">Reference proteome</keyword>
<organism evidence="1 2">
    <name type="scientific">Rhodococcoides trifolii</name>
    <dbReference type="NCBI Taxonomy" id="908250"/>
    <lineage>
        <taxon>Bacteria</taxon>
        <taxon>Bacillati</taxon>
        <taxon>Actinomycetota</taxon>
        <taxon>Actinomycetes</taxon>
        <taxon>Mycobacteriales</taxon>
        <taxon>Nocardiaceae</taxon>
        <taxon>Rhodococcoides</taxon>
    </lineage>
</organism>
<dbReference type="Proteomes" id="UP000654257">
    <property type="component" value="Unassembled WGS sequence"/>
</dbReference>
<name>A0A917CVJ2_9NOCA</name>
<dbReference type="EMBL" id="BMCU01000001">
    <property type="protein sequence ID" value="GGF98142.1"/>
    <property type="molecule type" value="Genomic_DNA"/>
</dbReference>